<evidence type="ECO:0000256" key="1">
    <source>
        <dbReference type="ARBA" id="ARBA00007381"/>
    </source>
</evidence>
<name>A0ABV5YNN9_9ACTN</name>
<keyword evidence="5" id="KW-0143">Chaperone</keyword>
<dbReference type="PROSITE" id="PS00329">
    <property type="entry name" value="HSP70_2"/>
    <property type="match status" value="1"/>
</dbReference>
<evidence type="ECO:0000256" key="5">
    <source>
        <dbReference type="ARBA" id="ARBA00023186"/>
    </source>
</evidence>
<dbReference type="Pfam" id="PF00012">
    <property type="entry name" value="HSP70"/>
    <property type="match status" value="1"/>
</dbReference>
<sequence length="226" mass="24372">MAGLVDEPVAAGLAFGVTPGVVVVYDLGGGTLEVTVMEVGDEESRIIATGGDRRLGGFDFDARLMEYAASEVRKLAGPDLLDGGRRQAELRERCEQAKHALSRALQTRLFLSGADRSYTVEVGRDRFERMTQDLLERTAAVVDEVLGRAGVGWARVDRILLVGGSTRMPMVRRMIERRLGGAADTTVDPDQAVALGAAIAARDLTAADRLAAGRPRMLRHRDGELL</sequence>
<evidence type="ECO:0000256" key="3">
    <source>
        <dbReference type="ARBA" id="ARBA00022840"/>
    </source>
</evidence>
<comment type="similarity">
    <text evidence="1">Belongs to the heat shock protein 70 family.</text>
</comment>
<gene>
    <name evidence="6" type="ORF">ACFFNX_31195</name>
</gene>
<dbReference type="InterPro" id="IPR043129">
    <property type="entry name" value="ATPase_NBD"/>
</dbReference>
<dbReference type="InterPro" id="IPR013126">
    <property type="entry name" value="Hsp_70_fam"/>
</dbReference>
<dbReference type="SUPFAM" id="SSF53067">
    <property type="entry name" value="Actin-like ATPase domain"/>
    <property type="match status" value="1"/>
</dbReference>
<evidence type="ECO:0000256" key="2">
    <source>
        <dbReference type="ARBA" id="ARBA00022741"/>
    </source>
</evidence>
<dbReference type="PANTHER" id="PTHR19375">
    <property type="entry name" value="HEAT SHOCK PROTEIN 70KDA"/>
    <property type="match status" value="1"/>
</dbReference>
<dbReference type="InterPro" id="IPR018181">
    <property type="entry name" value="Heat_shock_70_CS"/>
</dbReference>
<accession>A0ABV5YNN9</accession>
<dbReference type="Gene3D" id="3.30.420.40">
    <property type="match status" value="2"/>
</dbReference>
<keyword evidence="3" id="KW-0067">ATP-binding</keyword>
<dbReference type="PROSITE" id="PS01036">
    <property type="entry name" value="HSP70_3"/>
    <property type="match status" value="1"/>
</dbReference>
<organism evidence="6 7">
    <name type="scientific">Actinoallomurus acaciae</name>
    <dbReference type="NCBI Taxonomy" id="502577"/>
    <lineage>
        <taxon>Bacteria</taxon>
        <taxon>Bacillati</taxon>
        <taxon>Actinomycetota</taxon>
        <taxon>Actinomycetes</taxon>
        <taxon>Streptosporangiales</taxon>
        <taxon>Thermomonosporaceae</taxon>
        <taxon>Actinoallomurus</taxon>
    </lineage>
</organism>
<protein>
    <submittedName>
        <fullName evidence="6">Hsp70 family protein</fullName>
    </submittedName>
</protein>
<dbReference type="Proteomes" id="UP001589627">
    <property type="component" value="Unassembled WGS sequence"/>
</dbReference>
<dbReference type="EMBL" id="JBHLZP010000297">
    <property type="protein sequence ID" value="MFB9836650.1"/>
    <property type="molecule type" value="Genomic_DNA"/>
</dbReference>
<comment type="caution">
    <text evidence="6">The sequence shown here is derived from an EMBL/GenBank/DDBJ whole genome shotgun (WGS) entry which is preliminary data.</text>
</comment>
<keyword evidence="4" id="KW-0346">Stress response</keyword>
<keyword evidence="2" id="KW-0547">Nucleotide-binding</keyword>
<proteinExistence type="inferred from homology"/>
<keyword evidence="7" id="KW-1185">Reference proteome</keyword>
<dbReference type="Gene3D" id="3.90.640.10">
    <property type="entry name" value="Actin, Chain A, domain 4"/>
    <property type="match status" value="1"/>
</dbReference>
<evidence type="ECO:0000256" key="4">
    <source>
        <dbReference type="ARBA" id="ARBA00023016"/>
    </source>
</evidence>
<reference evidence="6 7" key="1">
    <citation type="submission" date="2024-09" db="EMBL/GenBank/DDBJ databases">
        <authorList>
            <person name="Sun Q."/>
            <person name="Mori K."/>
        </authorList>
    </citation>
    <scope>NUCLEOTIDE SEQUENCE [LARGE SCALE GENOMIC DNA]</scope>
    <source>
        <strain evidence="6 7">TBRC 0563</strain>
    </source>
</reference>
<evidence type="ECO:0000313" key="7">
    <source>
        <dbReference type="Proteomes" id="UP001589627"/>
    </source>
</evidence>
<dbReference type="RefSeq" id="WP_378209458.1">
    <property type="nucleotide sequence ID" value="NZ_JBHLZP010000297.1"/>
</dbReference>
<evidence type="ECO:0000313" key="6">
    <source>
        <dbReference type="EMBL" id="MFB9836650.1"/>
    </source>
</evidence>